<dbReference type="InterPro" id="IPR036097">
    <property type="entry name" value="HisK_dim/P_sf"/>
</dbReference>
<dbReference type="InterPro" id="IPR005467">
    <property type="entry name" value="His_kinase_dom"/>
</dbReference>
<evidence type="ECO:0000256" key="11">
    <source>
        <dbReference type="ARBA" id="ARBA00023306"/>
    </source>
</evidence>
<dbReference type="InterPro" id="IPR013767">
    <property type="entry name" value="PAS_fold"/>
</dbReference>
<dbReference type="GO" id="GO:0005524">
    <property type="term" value="F:ATP binding"/>
    <property type="evidence" value="ECO:0007669"/>
    <property type="project" value="UniProtKB-KW"/>
</dbReference>
<dbReference type="InterPro" id="IPR003594">
    <property type="entry name" value="HATPase_dom"/>
</dbReference>
<feature type="modified residue" description="4-aspartylphosphate" evidence="12">
    <location>
        <position position="55"/>
    </location>
</feature>
<dbReference type="EMBL" id="LO017727">
    <property type="protein sequence ID" value="CRH05260.1"/>
    <property type="molecule type" value="Genomic_DNA"/>
</dbReference>
<gene>
    <name evidence="17" type="ORF">MAGMO_1066</name>
</gene>
<dbReference type="Gene3D" id="1.10.287.130">
    <property type="match status" value="1"/>
</dbReference>
<keyword evidence="8" id="KW-0067">ATP-binding</keyword>
<feature type="modified residue" description="4-aspartylphosphate" evidence="12">
    <location>
        <position position="735"/>
    </location>
</feature>
<evidence type="ECO:0000256" key="5">
    <source>
        <dbReference type="ARBA" id="ARBA00022679"/>
    </source>
</evidence>
<feature type="domain" description="Response regulatory" evidence="14">
    <location>
        <begin position="6"/>
        <end position="122"/>
    </location>
</feature>
<evidence type="ECO:0000259" key="13">
    <source>
        <dbReference type="PROSITE" id="PS50109"/>
    </source>
</evidence>
<dbReference type="SMART" id="SM00387">
    <property type="entry name" value="HATPase_c"/>
    <property type="match status" value="1"/>
</dbReference>
<accession>A0A1S7LE82</accession>
<evidence type="ECO:0000256" key="4">
    <source>
        <dbReference type="ARBA" id="ARBA00022553"/>
    </source>
</evidence>
<dbReference type="GO" id="GO:0000155">
    <property type="term" value="F:phosphorelay sensor kinase activity"/>
    <property type="evidence" value="ECO:0007669"/>
    <property type="project" value="InterPro"/>
</dbReference>
<feature type="domain" description="PAS" evidence="15">
    <location>
        <begin position="145"/>
        <end position="182"/>
    </location>
</feature>
<reference evidence="17" key="1">
    <citation type="submission" date="2015-04" db="EMBL/GenBank/DDBJ databases">
        <authorList>
            <person name="Syromyatnikov M.Y."/>
            <person name="Popov V.N."/>
        </authorList>
    </citation>
    <scope>NUCLEOTIDE SEQUENCE</scope>
    <source>
        <strain evidence="17">MO-1</strain>
    </source>
</reference>
<keyword evidence="6" id="KW-0547">Nucleotide-binding</keyword>
<evidence type="ECO:0000256" key="3">
    <source>
        <dbReference type="ARBA" id="ARBA00012438"/>
    </source>
</evidence>
<dbReference type="FunFam" id="3.30.565.10:FF:000010">
    <property type="entry name" value="Sensor histidine kinase RcsC"/>
    <property type="match status" value="1"/>
</dbReference>
<keyword evidence="5 17" id="KW-0808">Transferase</keyword>
<dbReference type="CDD" id="cd00082">
    <property type="entry name" value="HisKA"/>
    <property type="match status" value="1"/>
</dbReference>
<dbReference type="GO" id="GO:0016020">
    <property type="term" value="C:membrane"/>
    <property type="evidence" value="ECO:0007669"/>
    <property type="project" value="UniProtKB-SubCell"/>
</dbReference>
<dbReference type="PROSITE" id="PS50109">
    <property type="entry name" value="HIS_KIN"/>
    <property type="match status" value="1"/>
</dbReference>
<dbReference type="InterPro" id="IPR003661">
    <property type="entry name" value="HisK_dim/P_dom"/>
</dbReference>
<dbReference type="PROSITE" id="PS50110">
    <property type="entry name" value="RESPONSE_REGULATORY"/>
    <property type="match status" value="3"/>
</dbReference>
<comment type="catalytic activity">
    <reaction evidence="1">
        <text>ATP + protein L-histidine = ADP + protein N-phospho-L-histidine.</text>
        <dbReference type="EC" id="2.7.13.3"/>
    </reaction>
</comment>
<dbReference type="InterPro" id="IPR001789">
    <property type="entry name" value="Sig_transdc_resp-reg_receiver"/>
</dbReference>
<dbReference type="Pfam" id="PF00512">
    <property type="entry name" value="HisKA"/>
    <property type="match status" value="1"/>
</dbReference>
<comment type="subcellular location">
    <subcellularLocation>
        <location evidence="2">Membrane</location>
    </subcellularLocation>
</comment>
<organism evidence="17">
    <name type="scientific">Magnetococcus massalia (strain MO-1)</name>
    <dbReference type="NCBI Taxonomy" id="451514"/>
    <lineage>
        <taxon>Bacteria</taxon>
        <taxon>Pseudomonadati</taxon>
        <taxon>Pseudomonadota</taxon>
        <taxon>Magnetococcia</taxon>
        <taxon>Magnetococcales</taxon>
        <taxon>Magnetococcaceae</taxon>
        <taxon>Magnetococcus</taxon>
    </lineage>
</organism>
<dbReference type="InterPro" id="IPR004358">
    <property type="entry name" value="Sig_transdc_His_kin-like_C"/>
</dbReference>
<keyword evidence="11" id="KW-0131">Cell cycle</keyword>
<evidence type="ECO:0000256" key="6">
    <source>
        <dbReference type="ARBA" id="ARBA00022741"/>
    </source>
</evidence>
<dbReference type="EC" id="2.7.13.3" evidence="3"/>
<dbReference type="InterPro" id="IPR011006">
    <property type="entry name" value="CheY-like_superfamily"/>
</dbReference>
<dbReference type="Pfam" id="PF00072">
    <property type="entry name" value="Response_reg"/>
    <property type="match status" value="3"/>
</dbReference>
<keyword evidence="4 12" id="KW-0597">Phosphoprotein</keyword>
<dbReference type="SUPFAM" id="SSF47384">
    <property type="entry name" value="Homodimeric domain of signal transducing histidine kinase"/>
    <property type="match status" value="1"/>
</dbReference>
<evidence type="ECO:0000259" key="14">
    <source>
        <dbReference type="PROSITE" id="PS50110"/>
    </source>
</evidence>
<feature type="domain" description="Response regulatory" evidence="14">
    <location>
        <begin position="686"/>
        <end position="805"/>
    </location>
</feature>
<proteinExistence type="predicted"/>
<dbReference type="FunFam" id="1.10.287.130:FF:000038">
    <property type="entry name" value="Sensory transduction histidine kinase"/>
    <property type="match status" value="1"/>
</dbReference>
<dbReference type="Gene3D" id="3.40.50.2300">
    <property type="match status" value="3"/>
</dbReference>
<dbReference type="SMART" id="SM00091">
    <property type="entry name" value="PAS"/>
    <property type="match status" value="1"/>
</dbReference>
<evidence type="ECO:0000256" key="9">
    <source>
        <dbReference type="ARBA" id="ARBA00023012"/>
    </source>
</evidence>
<feature type="domain" description="Response regulatory" evidence="14">
    <location>
        <begin position="538"/>
        <end position="658"/>
    </location>
</feature>
<evidence type="ECO:0000256" key="2">
    <source>
        <dbReference type="ARBA" id="ARBA00004370"/>
    </source>
</evidence>
<feature type="domain" description="Histidine kinase" evidence="13">
    <location>
        <begin position="294"/>
        <end position="515"/>
    </location>
</feature>
<dbReference type="AlphaFoldDB" id="A0A1S7LE82"/>
<dbReference type="CDD" id="cd00130">
    <property type="entry name" value="PAS"/>
    <property type="match status" value="1"/>
</dbReference>
<dbReference type="SUPFAM" id="SSF55874">
    <property type="entry name" value="ATPase domain of HSP90 chaperone/DNA topoisomerase II/histidine kinase"/>
    <property type="match status" value="1"/>
</dbReference>
<sequence>MSDLGNILVVDDTPANLRLLTDILSKEGYRVRAAPDATLALNSIERKAPDLILLDVRMPGMNGIELCKLLKSKPASAPIPVLFISALGDTTDKMRGFQAGGVDYITKPFAPEEVLARVRTHLELYRLSQKLEQRVAESSQALQYNEQRQRRVLETVAEGIYTIDRQGCCTMINASALSILGYDSASACLGRNMQRLIYHSQRDGTERTEKNCPIHAVITSGNPVRSCDEIFWKTDGTPFPVAYNSVPLYEGSEIVGAVVSFQDISMRKEMENSLRHAKEEAEAASMAKSTFLATMSHEIRTPMNAIIGMADLLAESTLNPEQREYVSVFQRAGNTLLTLLNDILDLSKVEAEQLELDDSSFDLTDLLNSASEIMSLRAKEKGIILTLHTTEQVPRFLHGDPMRLRQILVNLLGNAIKFTDKGKIDVSIMVTEESEDHVALRFSVMDTGSGIPTERLNAIFEPFTQGDATTTRRFGGTGLGLAICRHLVQMMDGKIWAESEEDMGSTFFFTARFGLEQGVMKESNTPIDYSSVDLRRVSVLLVDDNEVNREIFTEMLLQAGCHVRAISKSTHAVQVVQRAHEAKTPFHILLLDYHMPAYDGFDVIEGLRQADMLADLPILMLSSDDRHETLKRARSLGIHYQVKPVERLALLEGVYNLLAEQRRQGVDRFAALPHQELLKSEARSLRILLAEDSIDNVMLIKAYLKKTAHHLEVAENGQEAVDKLKENSYDLVLMDVQMPQMDGYEATRAIRHWEKQEKHQPMPIFALTAHALTGDAQKSLSAGCNGHMTKPLRKADLLSLLEEIS</sequence>
<dbReference type="InterPro" id="IPR036890">
    <property type="entry name" value="HATPase_C_sf"/>
</dbReference>
<dbReference type="SMART" id="SM00388">
    <property type="entry name" value="HisKA"/>
    <property type="match status" value="1"/>
</dbReference>
<evidence type="ECO:0000259" key="16">
    <source>
        <dbReference type="PROSITE" id="PS50113"/>
    </source>
</evidence>
<dbReference type="PANTHER" id="PTHR45339:SF3">
    <property type="entry name" value="HISTIDINE KINASE"/>
    <property type="match status" value="1"/>
</dbReference>
<dbReference type="SUPFAM" id="SSF55785">
    <property type="entry name" value="PYP-like sensor domain (PAS domain)"/>
    <property type="match status" value="1"/>
</dbReference>
<keyword evidence="10" id="KW-0472">Membrane</keyword>
<dbReference type="Pfam" id="PF00989">
    <property type="entry name" value="PAS"/>
    <property type="match status" value="1"/>
</dbReference>
<dbReference type="PROSITE" id="PS50112">
    <property type="entry name" value="PAS"/>
    <property type="match status" value="1"/>
</dbReference>
<dbReference type="InterPro" id="IPR035965">
    <property type="entry name" value="PAS-like_dom_sf"/>
</dbReference>
<evidence type="ECO:0000256" key="1">
    <source>
        <dbReference type="ARBA" id="ARBA00000085"/>
    </source>
</evidence>
<evidence type="ECO:0000259" key="15">
    <source>
        <dbReference type="PROSITE" id="PS50112"/>
    </source>
</evidence>
<dbReference type="Pfam" id="PF02518">
    <property type="entry name" value="HATPase_c"/>
    <property type="match status" value="1"/>
</dbReference>
<evidence type="ECO:0000256" key="12">
    <source>
        <dbReference type="PROSITE-ProRule" id="PRU00169"/>
    </source>
</evidence>
<dbReference type="InterPro" id="IPR000014">
    <property type="entry name" value="PAS"/>
</dbReference>
<dbReference type="InterPro" id="IPR000700">
    <property type="entry name" value="PAS-assoc_C"/>
</dbReference>
<dbReference type="SUPFAM" id="SSF52172">
    <property type="entry name" value="CheY-like"/>
    <property type="match status" value="3"/>
</dbReference>
<dbReference type="PRINTS" id="PR00344">
    <property type="entry name" value="BCTRLSENSOR"/>
</dbReference>
<dbReference type="PROSITE" id="PS50113">
    <property type="entry name" value="PAC"/>
    <property type="match status" value="1"/>
</dbReference>
<name>A0A1S7LE82_MAGMO</name>
<dbReference type="CDD" id="cd17546">
    <property type="entry name" value="REC_hyHK_CKI1_RcsC-like"/>
    <property type="match status" value="1"/>
</dbReference>
<dbReference type="PANTHER" id="PTHR45339">
    <property type="entry name" value="HYBRID SIGNAL TRANSDUCTION HISTIDINE KINASE J"/>
    <property type="match status" value="1"/>
</dbReference>
<evidence type="ECO:0000313" key="17">
    <source>
        <dbReference type="EMBL" id="CRH05260.1"/>
    </source>
</evidence>
<feature type="modified residue" description="4-aspartylphosphate" evidence="12">
    <location>
        <position position="592"/>
    </location>
</feature>
<feature type="domain" description="PAC" evidence="16">
    <location>
        <begin position="225"/>
        <end position="276"/>
    </location>
</feature>
<evidence type="ECO:0000256" key="8">
    <source>
        <dbReference type="ARBA" id="ARBA00022840"/>
    </source>
</evidence>
<keyword evidence="7 17" id="KW-0418">Kinase</keyword>
<evidence type="ECO:0000256" key="10">
    <source>
        <dbReference type="ARBA" id="ARBA00023136"/>
    </source>
</evidence>
<dbReference type="NCBIfam" id="TIGR00229">
    <property type="entry name" value="sensory_box"/>
    <property type="match status" value="1"/>
</dbReference>
<keyword evidence="9" id="KW-0902">Two-component regulatory system</keyword>
<protein>
    <recommendedName>
        <fullName evidence="3">histidine kinase</fullName>
        <ecNumber evidence="3">2.7.13.3</ecNumber>
    </recommendedName>
</protein>
<dbReference type="CDD" id="cd16922">
    <property type="entry name" value="HATPase_EvgS-ArcB-TorS-like"/>
    <property type="match status" value="1"/>
</dbReference>
<dbReference type="CDD" id="cd19920">
    <property type="entry name" value="REC_PA4781-like"/>
    <property type="match status" value="1"/>
</dbReference>
<dbReference type="Gene3D" id="3.30.450.20">
    <property type="entry name" value="PAS domain"/>
    <property type="match status" value="1"/>
</dbReference>
<dbReference type="GO" id="GO:0006355">
    <property type="term" value="P:regulation of DNA-templated transcription"/>
    <property type="evidence" value="ECO:0007669"/>
    <property type="project" value="InterPro"/>
</dbReference>
<dbReference type="Gene3D" id="3.30.565.10">
    <property type="entry name" value="Histidine kinase-like ATPase, C-terminal domain"/>
    <property type="match status" value="1"/>
</dbReference>
<dbReference type="SMART" id="SM00448">
    <property type="entry name" value="REC"/>
    <property type="match status" value="3"/>
</dbReference>
<evidence type="ECO:0000256" key="7">
    <source>
        <dbReference type="ARBA" id="ARBA00022777"/>
    </source>
</evidence>